<keyword evidence="4 9" id="KW-0808">Transferase</keyword>
<gene>
    <name evidence="9" type="primary">trpD</name>
    <name evidence="12" type="ORF">JOC47_000414</name>
</gene>
<feature type="binding site" evidence="9">
    <location>
        <begin position="89"/>
        <end position="92"/>
    </location>
    <ligand>
        <name>5-phospho-alpha-D-ribose 1-diphosphate</name>
        <dbReference type="ChEBI" id="CHEBI:58017"/>
    </ligand>
</feature>
<feature type="binding site" evidence="9">
    <location>
        <position position="225"/>
    </location>
    <ligand>
        <name>Mg(2+)</name>
        <dbReference type="ChEBI" id="CHEBI:18420"/>
        <label>1</label>
    </ligand>
</feature>
<feature type="binding site" evidence="9">
    <location>
        <position position="79"/>
    </location>
    <ligand>
        <name>anthranilate</name>
        <dbReference type="ChEBI" id="CHEBI:16567"/>
        <label>1</label>
    </ligand>
</feature>
<sequence>MRREIEKVIAGQNLSVEESQKMMNMIMSGEATDAQIAGYITALRMKGETISEITGAARVMREKAAPIKTNQDRLVDIVGTGGDKLDTFNISTTTTFVVAGAGMPIAKHGNRSVSSKSGSADVLETLGVNLDLTPDQVGECIDEIGIGFLYAPTFHKAMKHAIGPRKEIGIRTIFNLLGPLTNPAKAPIQLLGVYDPDLTEPIAHALNNLNVESAFVVHGLVGLDELSTVGKTKISRLKDGGVETYYLNPSDIGLTEAKQEDISGGGPEENAQITRDILSGKEGPKRDIVLLNAAAALAAAGKVEDLEAGVQLAAEVIDQGAAFKKLNQLIKVSNQYKTIN</sequence>
<comment type="cofactor">
    <cofactor evidence="9">
        <name>Mg(2+)</name>
        <dbReference type="ChEBI" id="CHEBI:18420"/>
    </cofactor>
    <text evidence="9">Binds 2 magnesium ions per monomer.</text>
</comment>
<feature type="binding site" evidence="9">
    <location>
        <position position="225"/>
    </location>
    <ligand>
        <name>Mg(2+)</name>
        <dbReference type="ChEBI" id="CHEBI:18420"/>
        <label>2</label>
    </ligand>
</feature>
<reference evidence="12" key="1">
    <citation type="submission" date="2021-01" db="EMBL/GenBank/DDBJ databases">
        <title>Genomic Encyclopedia of Type Strains, Phase IV (KMG-IV): sequencing the most valuable type-strain genomes for metagenomic binning, comparative biology and taxonomic classification.</title>
        <authorList>
            <person name="Goeker M."/>
        </authorList>
    </citation>
    <scope>NUCLEOTIDE SEQUENCE</scope>
    <source>
        <strain evidence="12">DSM 23230</strain>
    </source>
</reference>
<proteinExistence type="inferred from homology"/>
<keyword evidence="9" id="KW-0479">Metal-binding</keyword>
<dbReference type="GO" id="GO:0005829">
    <property type="term" value="C:cytosol"/>
    <property type="evidence" value="ECO:0007669"/>
    <property type="project" value="TreeGrafter"/>
</dbReference>
<dbReference type="NCBIfam" id="TIGR01245">
    <property type="entry name" value="trpD"/>
    <property type="match status" value="1"/>
</dbReference>
<feature type="binding site" evidence="9">
    <location>
        <position position="119"/>
    </location>
    <ligand>
        <name>5-phospho-alpha-D-ribose 1-diphosphate</name>
        <dbReference type="ChEBI" id="CHEBI:58017"/>
    </ligand>
</feature>
<comment type="catalytic activity">
    <reaction evidence="7 9">
        <text>N-(5-phospho-beta-D-ribosyl)anthranilate + diphosphate = 5-phospho-alpha-D-ribose 1-diphosphate + anthranilate</text>
        <dbReference type="Rhea" id="RHEA:11768"/>
        <dbReference type="ChEBI" id="CHEBI:16567"/>
        <dbReference type="ChEBI" id="CHEBI:18277"/>
        <dbReference type="ChEBI" id="CHEBI:33019"/>
        <dbReference type="ChEBI" id="CHEBI:58017"/>
        <dbReference type="EC" id="2.4.2.18"/>
    </reaction>
</comment>
<comment type="pathway">
    <text evidence="1 9">Amino-acid biosynthesis; L-tryptophan biosynthesis; L-tryptophan from chorismate: step 2/5.</text>
</comment>
<feature type="binding site" evidence="9">
    <location>
        <begin position="107"/>
        <end position="115"/>
    </location>
    <ligand>
        <name>5-phospho-alpha-D-ribose 1-diphosphate</name>
        <dbReference type="ChEBI" id="CHEBI:58017"/>
    </ligand>
</feature>
<evidence type="ECO:0000256" key="2">
    <source>
        <dbReference type="ARBA" id="ARBA00022605"/>
    </source>
</evidence>
<evidence type="ECO:0000256" key="5">
    <source>
        <dbReference type="ARBA" id="ARBA00022822"/>
    </source>
</evidence>
<dbReference type="SUPFAM" id="SSF52418">
    <property type="entry name" value="Nucleoside phosphorylase/phosphoribosyltransferase catalytic domain"/>
    <property type="match status" value="1"/>
</dbReference>
<comment type="function">
    <text evidence="9">Catalyzes the transfer of the phosphoribosyl group of 5-phosphorylribose-1-pyrophosphate (PRPP) to anthranilate to yield N-(5'-phosphoribosyl)-anthranilate (PRA).</text>
</comment>
<dbReference type="FunFam" id="3.40.1030.10:FF:000002">
    <property type="entry name" value="Anthranilate phosphoribosyltransferase"/>
    <property type="match status" value="1"/>
</dbReference>
<dbReference type="GO" id="GO:0000287">
    <property type="term" value="F:magnesium ion binding"/>
    <property type="evidence" value="ECO:0007669"/>
    <property type="project" value="UniProtKB-UniRule"/>
</dbReference>
<evidence type="ECO:0000313" key="12">
    <source>
        <dbReference type="EMBL" id="MBM7555589.1"/>
    </source>
</evidence>
<evidence type="ECO:0000259" key="11">
    <source>
        <dbReference type="Pfam" id="PF02885"/>
    </source>
</evidence>
<feature type="binding site" evidence="9">
    <location>
        <position position="87"/>
    </location>
    <ligand>
        <name>5-phospho-alpha-D-ribose 1-diphosphate</name>
        <dbReference type="ChEBI" id="CHEBI:58017"/>
    </ligand>
</feature>
<dbReference type="InterPro" id="IPR005940">
    <property type="entry name" value="Anthranilate_Pribosyl_Tfrase"/>
</dbReference>
<dbReference type="AlphaFoldDB" id="A0A938XRQ6"/>
<keyword evidence="13" id="KW-1185">Reference proteome</keyword>
<dbReference type="HAMAP" id="MF_00211">
    <property type="entry name" value="TrpD"/>
    <property type="match status" value="1"/>
</dbReference>
<feature type="domain" description="Glycosyl transferase family 3" evidence="10">
    <location>
        <begin position="72"/>
        <end position="322"/>
    </location>
</feature>
<feature type="binding site" evidence="9">
    <location>
        <position position="79"/>
    </location>
    <ligand>
        <name>5-phospho-alpha-D-ribose 1-diphosphate</name>
        <dbReference type="ChEBI" id="CHEBI:58017"/>
    </ligand>
</feature>
<keyword evidence="5 9" id="KW-0822">Tryptophan biosynthesis</keyword>
<evidence type="ECO:0000259" key="10">
    <source>
        <dbReference type="Pfam" id="PF00591"/>
    </source>
</evidence>
<keyword evidence="2 9" id="KW-0028">Amino-acid biosynthesis</keyword>
<evidence type="ECO:0000256" key="4">
    <source>
        <dbReference type="ARBA" id="ARBA00022679"/>
    </source>
</evidence>
<evidence type="ECO:0000313" key="13">
    <source>
        <dbReference type="Proteomes" id="UP000774000"/>
    </source>
</evidence>
<comment type="similarity">
    <text evidence="8">In the C-terminal section; belongs to the anthranilate phosphoribosyltransferase family.</text>
</comment>
<dbReference type="PANTHER" id="PTHR43285">
    <property type="entry name" value="ANTHRANILATE PHOSPHORIBOSYLTRANSFERASE"/>
    <property type="match status" value="1"/>
</dbReference>
<evidence type="ECO:0000256" key="1">
    <source>
        <dbReference type="ARBA" id="ARBA00004907"/>
    </source>
</evidence>
<keyword evidence="6 9" id="KW-0057">Aromatic amino acid biosynthesis</keyword>
<keyword evidence="3 9" id="KW-0328">Glycosyltransferase</keyword>
<protein>
    <recommendedName>
        <fullName evidence="9">Anthranilate phosphoribosyltransferase</fullName>
        <ecNumber evidence="9">2.4.2.18</ecNumber>
    </recommendedName>
</protein>
<dbReference type="InterPro" id="IPR035902">
    <property type="entry name" value="Nuc_phospho_transferase"/>
</dbReference>
<accession>A0A938XRQ6</accession>
<feature type="binding site" evidence="9">
    <location>
        <begin position="82"/>
        <end position="83"/>
    </location>
    <ligand>
        <name>5-phospho-alpha-D-ribose 1-diphosphate</name>
        <dbReference type="ChEBI" id="CHEBI:58017"/>
    </ligand>
</feature>
<dbReference type="SUPFAM" id="SSF47648">
    <property type="entry name" value="Nucleoside phosphorylase/phosphoribosyltransferase N-terminal domain"/>
    <property type="match status" value="1"/>
</dbReference>
<evidence type="ECO:0000256" key="6">
    <source>
        <dbReference type="ARBA" id="ARBA00023141"/>
    </source>
</evidence>
<name>A0A938XRQ6_9FIRM</name>
<dbReference type="Pfam" id="PF00591">
    <property type="entry name" value="Glycos_transf_3"/>
    <property type="match status" value="1"/>
</dbReference>
<dbReference type="GO" id="GO:0004048">
    <property type="term" value="F:anthranilate phosphoribosyltransferase activity"/>
    <property type="evidence" value="ECO:0007669"/>
    <property type="project" value="UniProtKB-UniRule"/>
</dbReference>
<feature type="binding site" evidence="9">
    <location>
        <position position="165"/>
    </location>
    <ligand>
        <name>anthranilate</name>
        <dbReference type="ChEBI" id="CHEBI:16567"/>
        <label>2</label>
    </ligand>
</feature>
<dbReference type="EC" id="2.4.2.18" evidence="9"/>
<evidence type="ECO:0000256" key="7">
    <source>
        <dbReference type="ARBA" id="ARBA00052328"/>
    </source>
</evidence>
<feature type="binding site" evidence="9">
    <location>
        <position position="224"/>
    </location>
    <ligand>
        <name>Mg(2+)</name>
        <dbReference type="ChEBI" id="CHEBI:18420"/>
        <label>2</label>
    </ligand>
</feature>
<dbReference type="Pfam" id="PF02885">
    <property type="entry name" value="Glycos_trans_3N"/>
    <property type="match status" value="1"/>
</dbReference>
<comment type="caution">
    <text evidence="9">Lacks conserved residue(s) required for the propagation of feature annotation.</text>
</comment>
<comment type="similarity">
    <text evidence="9">Belongs to the anthranilate phosphoribosyltransferase family.</text>
</comment>
<comment type="subunit">
    <text evidence="9">Homodimer.</text>
</comment>
<dbReference type="Proteomes" id="UP000774000">
    <property type="component" value="Unassembled WGS sequence"/>
</dbReference>
<keyword evidence="9" id="KW-0460">Magnesium</keyword>
<dbReference type="EMBL" id="JAFBDQ010000002">
    <property type="protein sequence ID" value="MBM7555589.1"/>
    <property type="molecule type" value="Genomic_DNA"/>
</dbReference>
<feature type="binding site" evidence="9">
    <location>
        <position position="110"/>
    </location>
    <ligand>
        <name>anthranilate</name>
        <dbReference type="ChEBI" id="CHEBI:16567"/>
        <label>1</label>
    </ligand>
</feature>
<dbReference type="PANTHER" id="PTHR43285:SF2">
    <property type="entry name" value="ANTHRANILATE PHOSPHORIBOSYLTRANSFERASE"/>
    <property type="match status" value="1"/>
</dbReference>
<organism evidence="12 13">
    <name type="scientific">Halanaerobacter jeridensis</name>
    <dbReference type="NCBI Taxonomy" id="706427"/>
    <lineage>
        <taxon>Bacteria</taxon>
        <taxon>Bacillati</taxon>
        <taxon>Bacillota</taxon>
        <taxon>Clostridia</taxon>
        <taxon>Halanaerobiales</taxon>
        <taxon>Halobacteroidaceae</taxon>
        <taxon>Halanaerobacter</taxon>
    </lineage>
</organism>
<evidence type="ECO:0000256" key="9">
    <source>
        <dbReference type="HAMAP-Rule" id="MF_00211"/>
    </source>
</evidence>
<evidence type="ECO:0000256" key="3">
    <source>
        <dbReference type="ARBA" id="ARBA00022676"/>
    </source>
</evidence>
<dbReference type="GO" id="GO:0000162">
    <property type="term" value="P:L-tryptophan biosynthetic process"/>
    <property type="evidence" value="ECO:0007669"/>
    <property type="project" value="UniProtKB-UniRule"/>
</dbReference>
<dbReference type="InterPro" id="IPR000312">
    <property type="entry name" value="Glycosyl_Trfase_fam3"/>
</dbReference>
<feature type="domain" description="Glycosyl transferase family 3 N-terminal" evidence="11">
    <location>
        <begin position="5"/>
        <end position="64"/>
    </location>
</feature>
<dbReference type="InterPro" id="IPR017459">
    <property type="entry name" value="Glycosyl_Trfase_fam3_N_dom"/>
</dbReference>
<dbReference type="Gene3D" id="1.20.970.10">
    <property type="entry name" value="Transferase, Pyrimidine Nucleoside Phosphorylase, Chain C"/>
    <property type="match status" value="1"/>
</dbReference>
<feature type="binding site" evidence="9">
    <location>
        <position position="91"/>
    </location>
    <ligand>
        <name>Mg(2+)</name>
        <dbReference type="ChEBI" id="CHEBI:18420"/>
        <label>1</label>
    </ligand>
</feature>
<dbReference type="InterPro" id="IPR036320">
    <property type="entry name" value="Glycosyl_Trfase_fam3_N_dom_sf"/>
</dbReference>
<comment type="caution">
    <text evidence="12">The sequence shown here is derived from an EMBL/GenBank/DDBJ whole genome shotgun (WGS) entry which is preliminary data.</text>
</comment>
<dbReference type="Gene3D" id="3.40.1030.10">
    <property type="entry name" value="Nucleoside phosphorylase/phosphoribosyltransferase catalytic domain"/>
    <property type="match status" value="1"/>
</dbReference>
<dbReference type="RefSeq" id="WP_204700317.1">
    <property type="nucleotide sequence ID" value="NZ_JAFBDQ010000002.1"/>
</dbReference>
<evidence type="ECO:0000256" key="8">
    <source>
        <dbReference type="ARBA" id="ARBA00061188"/>
    </source>
</evidence>